<name>A0A1L3GNC2_9BACT</name>
<keyword evidence="3" id="KW-0963">Cytoplasm</keyword>
<evidence type="ECO:0000313" key="6">
    <source>
        <dbReference type="EMBL" id="APG27446.1"/>
    </source>
</evidence>
<dbReference type="GO" id="GO:0005829">
    <property type="term" value="C:cytosol"/>
    <property type="evidence" value="ECO:0007669"/>
    <property type="project" value="TreeGrafter"/>
</dbReference>
<evidence type="ECO:0000256" key="4">
    <source>
        <dbReference type="ARBA" id="ARBA00022500"/>
    </source>
</evidence>
<dbReference type="PROSITE" id="PS50851">
    <property type="entry name" value="CHEW"/>
    <property type="match status" value="1"/>
</dbReference>
<dbReference type="AlphaFoldDB" id="A0A1L3GNC2"/>
<dbReference type="Gene3D" id="2.40.50.180">
    <property type="entry name" value="CheA-289, Domain 4"/>
    <property type="match status" value="1"/>
</dbReference>
<dbReference type="PANTHER" id="PTHR22617">
    <property type="entry name" value="CHEMOTAXIS SENSOR HISTIDINE KINASE-RELATED"/>
    <property type="match status" value="1"/>
</dbReference>
<comment type="subcellular location">
    <subcellularLocation>
        <location evidence="1">Cytoplasm</location>
    </subcellularLocation>
</comment>
<gene>
    <name evidence="6" type="ORF">A7E78_06070</name>
</gene>
<dbReference type="GO" id="GO:0007165">
    <property type="term" value="P:signal transduction"/>
    <property type="evidence" value="ECO:0007669"/>
    <property type="project" value="InterPro"/>
</dbReference>
<dbReference type="EMBL" id="CP015519">
    <property type="protein sequence ID" value="APG27446.1"/>
    <property type="molecule type" value="Genomic_DNA"/>
</dbReference>
<feature type="domain" description="CheW-like" evidence="5">
    <location>
        <begin position="15"/>
        <end position="152"/>
    </location>
</feature>
<dbReference type="Gene3D" id="2.30.30.40">
    <property type="entry name" value="SH3 Domains"/>
    <property type="match status" value="1"/>
</dbReference>
<dbReference type="Proteomes" id="UP000182517">
    <property type="component" value="Chromosome"/>
</dbReference>
<dbReference type="FunFam" id="2.40.50.180:FF:000002">
    <property type="entry name" value="Chemotaxis protein CheW"/>
    <property type="match status" value="1"/>
</dbReference>
<dbReference type="KEGG" id="pef:A7E78_06070"/>
<evidence type="ECO:0000259" key="5">
    <source>
        <dbReference type="PROSITE" id="PS50851"/>
    </source>
</evidence>
<dbReference type="OrthoDB" id="9790406at2"/>
<dbReference type="SMART" id="SM00260">
    <property type="entry name" value="CheW"/>
    <property type="match status" value="1"/>
</dbReference>
<accession>A0A1L3GNC2</accession>
<evidence type="ECO:0000313" key="7">
    <source>
        <dbReference type="Proteomes" id="UP000182517"/>
    </source>
</evidence>
<dbReference type="InterPro" id="IPR036061">
    <property type="entry name" value="CheW-like_dom_sf"/>
</dbReference>
<evidence type="ECO:0000256" key="2">
    <source>
        <dbReference type="ARBA" id="ARBA00021483"/>
    </source>
</evidence>
<dbReference type="SUPFAM" id="SSF50341">
    <property type="entry name" value="CheW-like"/>
    <property type="match status" value="1"/>
</dbReference>
<dbReference type="CDD" id="cd00732">
    <property type="entry name" value="CheW"/>
    <property type="match status" value="1"/>
</dbReference>
<dbReference type="RefSeq" id="WP_072283413.1">
    <property type="nucleotide sequence ID" value="NZ_CP015519.1"/>
</dbReference>
<dbReference type="InterPro" id="IPR039315">
    <property type="entry name" value="CheW"/>
</dbReference>
<dbReference type="PANTHER" id="PTHR22617:SF23">
    <property type="entry name" value="CHEMOTAXIS PROTEIN CHEW"/>
    <property type="match status" value="1"/>
</dbReference>
<organism evidence="6 7">
    <name type="scientific">Syntrophotalea acetylenivorans</name>
    <dbReference type="NCBI Taxonomy" id="1842532"/>
    <lineage>
        <taxon>Bacteria</taxon>
        <taxon>Pseudomonadati</taxon>
        <taxon>Thermodesulfobacteriota</taxon>
        <taxon>Desulfuromonadia</taxon>
        <taxon>Desulfuromonadales</taxon>
        <taxon>Syntrophotaleaceae</taxon>
        <taxon>Syntrophotalea</taxon>
    </lineage>
</organism>
<evidence type="ECO:0000256" key="1">
    <source>
        <dbReference type="ARBA" id="ARBA00004496"/>
    </source>
</evidence>
<protein>
    <recommendedName>
        <fullName evidence="2">Chemotaxis protein CheW</fullName>
    </recommendedName>
</protein>
<dbReference type="GO" id="GO:0006935">
    <property type="term" value="P:chemotaxis"/>
    <property type="evidence" value="ECO:0007669"/>
    <property type="project" value="UniProtKB-KW"/>
</dbReference>
<keyword evidence="7" id="KW-1185">Reference proteome</keyword>
<reference evidence="6 7" key="1">
    <citation type="journal article" date="2017" name="Genome Announc.">
        <title>Complete Genome Sequences of Two Acetylene-Fermenting Pelobacter acetylenicus Strains.</title>
        <authorList>
            <person name="Sutton J.M."/>
            <person name="Baesman S.M."/>
            <person name="Fierst J.L."/>
            <person name="Poret-Peterson A.T."/>
            <person name="Oremland R.S."/>
            <person name="Dunlap D.S."/>
            <person name="Akob D.M."/>
        </authorList>
    </citation>
    <scope>NUCLEOTIDE SEQUENCE [LARGE SCALE GENOMIC DNA]</scope>
    <source>
        <strain evidence="6 7">SFB93</strain>
    </source>
</reference>
<dbReference type="InterPro" id="IPR002545">
    <property type="entry name" value="CheW-lke_dom"/>
</dbReference>
<dbReference type="STRING" id="1842532.A7E78_06070"/>
<dbReference type="Pfam" id="PF01584">
    <property type="entry name" value="CheW"/>
    <property type="match status" value="1"/>
</dbReference>
<proteinExistence type="predicted"/>
<sequence length="152" mass="17052">MSEESLQVNLEDTQKDKYLTFRLADEDYGIEICHVTEIIGIQKITAVPDMAHFIKGVINLRGKVIPVMDVRARFNLAPREYDERTCVIVVNVNEQDIGLVVDRVNEVVDIPATQVEPPPATSQSQSSRYIRGIGKMGESVKVLLDAEKLLEI</sequence>
<keyword evidence="4" id="KW-0145">Chemotaxis</keyword>
<evidence type="ECO:0000256" key="3">
    <source>
        <dbReference type="ARBA" id="ARBA00022490"/>
    </source>
</evidence>